<gene>
    <name evidence="19" type="ORF">CTEN210_05072</name>
</gene>
<keyword evidence="11" id="KW-0833">Ubl conjugation pathway</keyword>
<dbReference type="PANTHER" id="PTHR45748">
    <property type="entry name" value="1-PHOSPHATIDYLINOSITOL 3-PHOSPHATE 5-KINASE-RELATED"/>
    <property type="match status" value="1"/>
</dbReference>
<proteinExistence type="predicted"/>
<keyword evidence="6" id="KW-0479">Metal-binding</keyword>
<evidence type="ECO:0000256" key="2">
    <source>
        <dbReference type="ARBA" id="ARBA00004496"/>
    </source>
</evidence>
<feature type="compositionally biased region" description="Basic and acidic residues" evidence="16">
    <location>
        <begin position="236"/>
        <end position="245"/>
    </location>
</feature>
<organism evidence="19 20">
    <name type="scientific">Chaetoceros tenuissimus</name>
    <dbReference type="NCBI Taxonomy" id="426638"/>
    <lineage>
        <taxon>Eukaryota</taxon>
        <taxon>Sar</taxon>
        <taxon>Stramenopiles</taxon>
        <taxon>Ochrophyta</taxon>
        <taxon>Bacillariophyta</taxon>
        <taxon>Coscinodiscophyceae</taxon>
        <taxon>Chaetocerotophycidae</taxon>
        <taxon>Chaetocerotales</taxon>
        <taxon>Chaetocerotaceae</taxon>
        <taxon>Chaetoceros</taxon>
    </lineage>
</organism>
<feature type="region of interest" description="Disordered" evidence="16">
    <location>
        <begin position="1782"/>
        <end position="1812"/>
    </location>
</feature>
<dbReference type="Gene3D" id="3.30.40.10">
    <property type="entry name" value="Zinc/RING finger domain, C3HC4 (zinc finger)"/>
    <property type="match status" value="1"/>
</dbReference>
<dbReference type="InterPro" id="IPR002498">
    <property type="entry name" value="PInositol-4-P-4/5-kinase_core"/>
</dbReference>
<feature type="domain" description="FYVE-type" evidence="17">
    <location>
        <begin position="253"/>
        <end position="324"/>
    </location>
</feature>
<dbReference type="FunFam" id="3.30.40.10:FF:000510">
    <property type="entry name" value="Phosphatidylinositol 3,5-kinase"/>
    <property type="match status" value="1"/>
</dbReference>
<dbReference type="Gene3D" id="3.30.810.10">
    <property type="entry name" value="2-Layer Sandwich"/>
    <property type="match status" value="1"/>
</dbReference>
<dbReference type="Pfam" id="PF01504">
    <property type="entry name" value="PIP5K"/>
    <property type="match status" value="1"/>
</dbReference>
<evidence type="ECO:0000313" key="20">
    <source>
        <dbReference type="Proteomes" id="UP001054902"/>
    </source>
</evidence>
<evidence type="ECO:0000256" key="7">
    <source>
        <dbReference type="ARBA" id="ARBA00022741"/>
    </source>
</evidence>
<dbReference type="SUPFAM" id="SSF57903">
    <property type="entry name" value="FYVE/PHD zinc finger"/>
    <property type="match status" value="1"/>
</dbReference>
<name>A0AAD3CMB4_9STRA</name>
<dbReference type="Gene3D" id="3.50.7.10">
    <property type="entry name" value="GroEL"/>
    <property type="match status" value="1"/>
</dbReference>
<dbReference type="EC" id="2.7.1.150" evidence="3"/>
<evidence type="ECO:0000256" key="10">
    <source>
        <dbReference type="ARBA" id="ARBA00022777"/>
    </source>
</evidence>
<feature type="region of interest" description="Disordered" evidence="16">
    <location>
        <begin position="1"/>
        <end position="33"/>
    </location>
</feature>
<keyword evidence="5 15" id="KW-0808">Transferase</keyword>
<keyword evidence="4" id="KW-0963">Cytoplasm</keyword>
<dbReference type="EMBL" id="BLLK01000029">
    <property type="protein sequence ID" value="GFH48596.1"/>
    <property type="molecule type" value="Genomic_DNA"/>
</dbReference>
<evidence type="ECO:0000256" key="8">
    <source>
        <dbReference type="ARBA" id="ARBA00022753"/>
    </source>
</evidence>
<keyword evidence="20" id="KW-1185">Reference proteome</keyword>
<evidence type="ECO:0000256" key="1">
    <source>
        <dbReference type="ARBA" id="ARBA00004177"/>
    </source>
</evidence>
<dbReference type="InterPro" id="IPR027410">
    <property type="entry name" value="TCP-1-like_intermed_sf"/>
</dbReference>
<evidence type="ECO:0000256" key="9">
    <source>
        <dbReference type="ARBA" id="ARBA00022771"/>
    </source>
</evidence>
<feature type="region of interest" description="Disordered" evidence="16">
    <location>
        <begin position="224"/>
        <end position="245"/>
    </location>
</feature>
<dbReference type="SMART" id="SM00064">
    <property type="entry name" value="FYVE"/>
    <property type="match status" value="1"/>
</dbReference>
<dbReference type="GO" id="GO:0010008">
    <property type="term" value="C:endosome membrane"/>
    <property type="evidence" value="ECO:0007669"/>
    <property type="project" value="TreeGrafter"/>
</dbReference>
<dbReference type="FunFam" id="3.50.7.10:FF:000007">
    <property type="entry name" value="1-phosphatidylinositol 3-phosphate 5-kinase isoform X1"/>
    <property type="match status" value="1"/>
</dbReference>
<dbReference type="GO" id="GO:0000285">
    <property type="term" value="F:1-phosphatidylinositol-3-phosphate 5-kinase activity"/>
    <property type="evidence" value="ECO:0007669"/>
    <property type="project" value="UniProtKB-EC"/>
</dbReference>
<accession>A0AAD3CMB4</accession>
<feature type="region of interest" description="Disordered" evidence="16">
    <location>
        <begin position="1337"/>
        <end position="1364"/>
    </location>
</feature>
<feature type="compositionally biased region" description="Low complexity" evidence="16">
    <location>
        <begin position="1421"/>
        <end position="1430"/>
    </location>
</feature>
<keyword evidence="10 15" id="KW-0418">Kinase</keyword>
<dbReference type="Pfam" id="PF00118">
    <property type="entry name" value="Cpn60_TCP1"/>
    <property type="match status" value="1"/>
</dbReference>
<evidence type="ECO:0000256" key="14">
    <source>
        <dbReference type="PROSITE-ProRule" id="PRU00091"/>
    </source>
</evidence>
<feature type="compositionally biased region" description="Polar residues" evidence="16">
    <location>
        <begin position="56"/>
        <end position="71"/>
    </location>
</feature>
<dbReference type="InterPro" id="IPR027484">
    <property type="entry name" value="PInositol-4-P-5-kinase_N"/>
</dbReference>
<dbReference type="InterPro" id="IPR011011">
    <property type="entry name" value="Znf_FYVE_PHD"/>
</dbReference>
<keyword evidence="7 15" id="KW-0547">Nucleotide-binding</keyword>
<dbReference type="Pfam" id="PF01363">
    <property type="entry name" value="FYVE"/>
    <property type="match status" value="1"/>
</dbReference>
<feature type="compositionally biased region" description="Polar residues" evidence="16">
    <location>
        <begin position="1411"/>
        <end position="1420"/>
    </location>
</feature>
<dbReference type="InterPro" id="IPR002423">
    <property type="entry name" value="Cpn60/GroEL/TCP-1"/>
</dbReference>
<feature type="region of interest" description="Disordered" evidence="16">
    <location>
        <begin position="45"/>
        <end position="71"/>
    </location>
</feature>
<evidence type="ECO:0000256" key="4">
    <source>
        <dbReference type="ARBA" id="ARBA00022490"/>
    </source>
</evidence>
<dbReference type="Proteomes" id="UP001054902">
    <property type="component" value="Unassembled WGS sequence"/>
</dbReference>
<keyword evidence="8" id="KW-0967">Endosome</keyword>
<evidence type="ECO:0000256" key="11">
    <source>
        <dbReference type="ARBA" id="ARBA00022786"/>
    </source>
</evidence>
<dbReference type="SUPFAM" id="SSF52029">
    <property type="entry name" value="GroEL apical domain-like"/>
    <property type="match status" value="1"/>
</dbReference>
<protein>
    <recommendedName>
        <fullName evidence="3">1-phosphatidylinositol-3-phosphate 5-kinase</fullName>
        <ecNumber evidence="3">2.7.1.150</ecNumber>
    </recommendedName>
</protein>
<feature type="compositionally biased region" description="Polar residues" evidence="16">
    <location>
        <begin position="1382"/>
        <end position="1392"/>
    </location>
</feature>
<keyword evidence="9 14" id="KW-0863">Zinc-finger</keyword>
<evidence type="ECO:0000256" key="15">
    <source>
        <dbReference type="PROSITE-ProRule" id="PRU00781"/>
    </source>
</evidence>
<feature type="region of interest" description="Disordered" evidence="16">
    <location>
        <begin position="1378"/>
        <end position="1444"/>
    </location>
</feature>
<dbReference type="PROSITE" id="PS50178">
    <property type="entry name" value="ZF_FYVE"/>
    <property type="match status" value="1"/>
</dbReference>
<evidence type="ECO:0000259" key="17">
    <source>
        <dbReference type="PROSITE" id="PS50178"/>
    </source>
</evidence>
<dbReference type="InterPro" id="IPR044769">
    <property type="entry name" value="PIKfyve_PIPKc"/>
</dbReference>
<dbReference type="SUPFAM" id="SSF54849">
    <property type="entry name" value="GroEL-intermediate domain like"/>
    <property type="match status" value="1"/>
</dbReference>
<dbReference type="InterPro" id="IPR027409">
    <property type="entry name" value="GroEL-like_apical_dom_sf"/>
</dbReference>
<dbReference type="InterPro" id="IPR017455">
    <property type="entry name" value="Znf_FYVE-rel"/>
</dbReference>
<evidence type="ECO:0000313" key="19">
    <source>
        <dbReference type="EMBL" id="GFH48596.1"/>
    </source>
</evidence>
<dbReference type="Gene3D" id="3.30.800.10">
    <property type="entry name" value="Phosphatidylinositol Phosphate Kinase II Beta"/>
    <property type="match status" value="1"/>
</dbReference>
<evidence type="ECO:0000256" key="16">
    <source>
        <dbReference type="SAM" id="MobiDB-lite"/>
    </source>
</evidence>
<feature type="compositionally biased region" description="Acidic residues" evidence="16">
    <location>
        <begin position="1343"/>
        <end position="1364"/>
    </location>
</feature>
<dbReference type="PANTHER" id="PTHR45748:SF7">
    <property type="entry name" value="1-PHOSPHATIDYLINOSITOL 3-PHOSPHATE 5-KINASE-RELATED"/>
    <property type="match status" value="1"/>
</dbReference>
<feature type="domain" description="PIPK" evidence="18">
    <location>
        <begin position="1559"/>
        <end position="1947"/>
    </location>
</feature>
<dbReference type="SUPFAM" id="SSF56104">
    <property type="entry name" value="SAICAR synthase-like"/>
    <property type="match status" value="2"/>
</dbReference>
<dbReference type="GO" id="GO:0046854">
    <property type="term" value="P:phosphatidylinositol phosphate biosynthetic process"/>
    <property type="evidence" value="ECO:0007669"/>
    <property type="project" value="TreeGrafter"/>
</dbReference>
<dbReference type="CDD" id="cd17300">
    <property type="entry name" value="PIPKc_PIKfyve"/>
    <property type="match status" value="1"/>
</dbReference>
<feature type="compositionally biased region" description="Basic and acidic residues" evidence="16">
    <location>
        <begin position="1555"/>
        <end position="1574"/>
    </location>
</feature>
<sequence length="1958" mass="219991">MFSNLWNQFTHPEREDSDEESAGFTPRRTEDEIATASMLTTFPAYGTATSRRKPTLESTSPTNNLNNAPTVSSLVAGDWDISPSMRRRKGADGINAVAGLFNFDDLVLSGDETDDKSINSTMSAPSVPVKKSHMVQNENKAENIPWSDDELNLWRDSSLKKKKKKSSRHAFHSHHKDEMSVLDSSDDIRKQWIYHGSSNKINTMNADNQQLALKKMERKAIHTAYDDGDSDSASSDDGKEEEKLDEKSLWMPDQLCKKCYACEAQFTVFRRRHHCRLCGQVFCSRCSSFFVEIVNGKINTQTGQSEQNNIRTIRTCKVCYQQVSEVGPKGLSFQNNTEHENKSKTNEIVKQDGSGIRNFFVGAEDKVTDRFQGGSSTDFLNLELVKQKLEEDRRRRACGDANISEEGHVKELTKNKPPNSLLQRRFGRLAEAAAREVSVGDTGFNDDETKLVGIGVRNIDIDEMAEYEKETSKDLNASEKRGVILPQTDDSSVATSLDTQKQFAEEIKHANRHLQMTAADYLEKMGKELIKSDAPLLLKELGIADVLDPKFEKWVSKLMTLATKCCKSVQVDIKKGDALDIRPYCKVKAISGGLLKESVFFSGVMFTKNVSHKSMTREIKNPRIMLLSGGIDYTRADHKIASLNTLLEQEDKYLQILVAKITKLKPDVLLVGKAVSRKAQELLLEKKIVLLQHVKPSLMDRIARQTGAVVLSSTDHVMNQFGSSVLGYCRRFRLVSFRNNDVWSNKENNETQSSEYGKVCSLINNIDSKSDVENILSNSDLSHSQRQAILAAHLLGEKVHDGGEAVRSGIQKRGVTQTYVMIEGCPSHLGCTVILRGASRPALKQVKRILKFLINVAYNLRLETKYLIGRRAVLPQNYKLPLTPTMSSSLCVDYGAPNQNRNGAPNQNRKQVRPWNPGNLDPITIRSLSGKINALEHQSILMTSIWMAGKTQCCPAEVKGISYYSQQDVSLGQFLRDSCFNLTLKCQNPNCKKSVLEHTLSFVHNDGMINISVQEADVPKQDVSSLENGDTGERKEQSDEIVTWTYCVNCKRVVTPLSKIDDDTWKYSFGKFLEVSFYNKSLSCNSPDYGCNCSLQENSVLFFGCGNLAARFSYDRIKPYSVYLRRHLPFDDASHKRSIVKQLNEIMVASPDLFERFNKKIEDVKSATKELFVNAVNSPEHLQTILSELNSISKEVDHASKTLRNKIVAVTNSYNAFNKDAESGYSYGEVNRTAQDAFSHCPWQARRYVFLVSTAWNERLSAVAQAVTSMKKVVIVSQKLSIGIRSDIGVPQGVGADGELDEVHESMQRLKELKEIYKGFNVFGDIDFQSSFNVMPDIRKDDNDDNEDDDDIQGSTEDDLQINFSEEIDADVMASRMRRTAVQVSDQNSSRKSTSRPRNRPPSQRMRENGQKSSQIPQRDSFTSISSRSPSPSPQQKARAVSAGGAVKSAINRFFNRGGKDDDDRIVDLGMFREGRVRLDTGVGGVVIPVYDEKPSTIIAHSLASIEYENLFRRHTRNYLKESGIYKRNNVPDGDELEAGIEVKGGSYDQSSRSKKYDSRSSRRGRSELRKNTEKISISSNTSNAKIDVEKRMLGRNKSHIKHTFRDYDEKGNQIAKYVVSTFWATQFQAVRQSYLKEPGSEKSPGFTYSKNIIEKNFVKSLSTSESFAAVGGKSGASFSRTDDDRFIVKSISRTELQMFLDCAPAYFEYLGKAFFHGLPTMLCKIVGVYQIGYHNRETGKKTMEQVAVMQNIFHGRNVSKVFDLKGSLKGRFAKNLRYNRDKAEARASTPSNTPSKRYGSDSDASSEDEAEYAMSYNVSDDEDNENKGEDSSPSSTLLDGDFLDFTLGRPLPLTDKAKASFHMSILNDTLFLSIINVLDYSILVGIDEEKNELIVGIIDFMRQYDILKQVERMGKSIPMMVGSEAPTIIQPPAYKARFVKSMERYFMTTPSKWTSIS</sequence>
<dbReference type="PROSITE" id="PS51455">
    <property type="entry name" value="PIPK"/>
    <property type="match status" value="1"/>
</dbReference>
<evidence type="ECO:0000256" key="12">
    <source>
        <dbReference type="ARBA" id="ARBA00022833"/>
    </source>
</evidence>
<dbReference type="GO" id="GO:0005524">
    <property type="term" value="F:ATP binding"/>
    <property type="evidence" value="ECO:0007669"/>
    <property type="project" value="UniProtKB-UniRule"/>
</dbReference>
<feature type="region of interest" description="Disordered" evidence="16">
    <location>
        <begin position="1544"/>
        <end position="1574"/>
    </location>
</feature>
<dbReference type="SMART" id="SM00330">
    <property type="entry name" value="PIPKc"/>
    <property type="match status" value="1"/>
</dbReference>
<evidence type="ECO:0000256" key="5">
    <source>
        <dbReference type="ARBA" id="ARBA00022679"/>
    </source>
</evidence>
<dbReference type="InterPro" id="IPR027483">
    <property type="entry name" value="PInositol-4-P-4/5-kinase_C_sf"/>
</dbReference>
<feature type="region of interest" description="Disordered" evidence="16">
    <location>
        <begin position="1817"/>
        <end position="1836"/>
    </location>
</feature>
<keyword evidence="12" id="KW-0862">Zinc</keyword>
<evidence type="ECO:0000256" key="3">
    <source>
        <dbReference type="ARBA" id="ARBA00012009"/>
    </source>
</evidence>
<dbReference type="InterPro" id="IPR013083">
    <property type="entry name" value="Znf_RING/FYVE/PHD"/>
</dbReference>
<dbReference type="GO" id="GO:0008270">
    <property type="term" value="F:zinc ion binding"/>
    <property type="evidence" value="ECO:0007669"/>
    <property type="project" value="UniProtKB-KW"/>
</dbReference>
<evidence type="ECO:0000256" key="6">
    <source>
        <dbReference type="ARBA" id="ARBA00022723"/>
    </source>
</evidence>
<evidence type="ECO:0000256" key="13">
    <source>
        <dbReference type="ARBA" id="ARBA00022840"/>
    </source>
</evidence>
<reference evidence="19 20" key="1">
    <citation type="journal article" date="2021" name="Sci. Rep.">
        <title>The genome of the diatom Chaetoceros tenuissimus carries an ancient integrated fragment of an extant virus.</title>
        <authorList>
            <person name="Hongo Y."/>
            <person name="Kimura K."/>
            <person name="Takaki Y."/>
            <person name="Yoshida Y."/>
            <person name="Baba S."/>
            <person name="Kobayashi G."/>
            <person name="Nagasaki K."/>
            <person name="Hano T."/>
            <person name="Tomaru Y."/>
        </authorList>
    </citation>
    <scope>NUCLEOTIDE SEQUENCE [LARGE SCALE GENOMIC DNA]</scope>
    <source>
        <strain evidence="19 20">NIES-3715</strain>
    </source>
</reference>
<comment type="caution">
    <text evidence="19">The sequence shown here is derived from an EMBL/GenBank/DDBJ whole genome shotgun (WGS) entry which is preliminary data.</text>
</comment>
<evidence type="ECO:0000259" key="18">
    <source>
        <dbReference type="PROSITE" id="PS51455"/>
    </source>
</evidence>
<keyword evidence="13 15" id="KW-0067">ATP-binding</keyword>
<feature type="compositionally biased region" description="Polar residues" evidence="16">
    <location>
        <begin position="1"/>
        <end position="10"/>
    </location>
</feature>
<comment type="subcellular location">
    <subcellularLocation>
        <location evidence="2">Cytoplasm</location>
    </subcellularLocation>
    <subcellularLocation>
        <location evidence="1">Endosome</location>
    </subcellularLocation>
</comment>
<dbReference type="InterPro" id="IPR000306">
    <property type="entry name" value="Znf_FYVE"/>
</dbReference>